<sequence>MAQIRAEEAAEQHAARLEDARLQVRQSRSAISNVLRSQQKNTIGYKWLKDVNKEKHISLTIALYFGTIQDELDARCGISTGIKRCIISQLQELFHGKNHLGRLFKTAIDMMPSDTHKIVIHADRTPAGEHVRRFNARTVDEGAIIIVGDQFQPRDIVLHQRNEQLTKIAETHRCYDALQYPILFWGWC</sequence>
<dbReference type="AlphaFoldDB" id="A0A8X6P0S5"/>
<dbReference type="PANTHER" id="PTHR45786">
    <property type="entry name" value="DNA BINDING PROTEIN-LIKE"/>
    <property type="match status" value="1"/>
</dbReference>
<evidence type="ECO:0000313" key="1">
    <source>
        <dbReference type="EMBL" id="GFT44540.1"/>
    </source>
</evidence>
<evidence type="ECO:0000313" key="2">
    <source>
        <dbReference type="Proteomes" id="UP000887013"/>
    </source>
</evidence>
<dbReference type="Proteomes" id="UP000887013">
    <property type="component" value="Unassembled WGS sequence"/>
</dbReference>
<protein>
    <submittedName>
        <fullName evidence="1">Uncharacterized protein</fullName>
    </submittedName>
</protein>
<dbReference type="EMBL" id="BMAW01015570">
    <property type="protein sequence ID" value="GFT44540.1"/>
    <property type="molecule type" value="Genomic_DNA"/>
</dbReference>
<keyword evidence="2" id="KW-1185">Reference proteome</keyword>
<dbReference type="OrthoDB" id="6437323at2759"/>
<gene>
    <name evidence="1" type="primary">EVAR_53656_1</name>
    <name evidence="1" type="ORF">NPIL_99251</name>
</gene>
<reference evidence="1" key="1">
    <citation type="submission" date="2020-08" db="EMBL/GenBank/DDBJ databases">
        <title>Multicomponent nature underlies the extraordinary mechanical properties of spider dragline silk.</title>
        <authorList>
            <person name="Kono N."/>
            <person name="Nakamura H."/>
            <person name="Mori M."/>
            <person name="Yoshida Y."/>
            <person name="Ohtoshi R."/>
            <person name="Malay A.D."/>
            <person name="Moran D.A.P."/>
            <person name="Tomita M."/>
            <person name="Numata K."/>
            <person name="Arakawa K."/>
        </authorList>
    </citation>
    <scope>NUCLEOTIDE SEQUENCE</scope>
</reference>
<comment type="caution">
    <text evidence="1">The sequence shown here is derived from an EMBL/GenBank/DDBJ whole genome shotgun (WGS) entry which is preliminary data.</text>
</comment>
<proteinExistence type="predicted"/>
<accession>A0A8X6P0S5</accession>
<dbReference type="PANTHER" id="PTHR45786:SF74">
    <property type="entry name" value="ATP-DEPENDENT DNA HELICASE"/>
    <property type="match status" value="1"/>
</dbReference>
<organism evidence="1 2">
    <name type="scientific">Nephila pilipes</name>
    <name type="common">Giant wood spider</name>
    <name type="synonym">Nephila maculata</name>
    <dbReference type="NCBI Taxonomy" id="299642"/>
    <lineage>
        <taxon>Eukaryota</taxon>
        <taxon>Metazoa</taxon>
        <taxon>Ecdysozoa</taxon>
        <taxon>Arthropoda</taxon>
        <taxon>Chelicerata</taxon>
        <taxon>Arachnida</taxon>
        <taxon>Araneae</taxon>
        <taxon>Araneomorphae</taxon>
        <taxon>Entelegynae</taxon>
        <taxon>Araneoidea</taxon>
        <taxon>Nephilidae</taxon>
        <taxon>Nephila</taxon>
    </lineage>
</organism>
<name>A0A8X6P0S5_NEPPI</name>